<evidence type="ECO:0000256" key="2">
    <source>
        <dbReference type="ARBA" id="ARBA00023054"/>
    </source>
</evidence>
<gene>
    <name evidence="5" type="ORF">C2869_12800</name>
</gene>
<dbReference type="SUPFAM" id="SSF111369">
    <property type="entry name" value="HlyD-like secretion proteins"/>
    <property type="match status" value="1"/>
</dbReference>
<keyword evidence="6" id="KW-1185">Reference proteome</keyword>
<dbReference type="Gene3D" id="2.40.50.100">
    <property type="match status" value="1"/>
</dbReference>
<evidence type="ECO:0000259" key="4">
    <source>
        <dbReference type="Pfam" id="PF25973"/>
    </source>
</evidence>
<dbReference type="PANTHER" id="PTHR32347">
    <property type="entry name" value="EFFLUX SYSTEM COMPONENT YKNX-RELATED"/>
    <property type="match status" value="1"/>
</dbReference>
<dbReference type="InterPro" id="IPR029016">
    <property type="entry name" value="GAF-like_dom_sf"/>
</dbReference>
<feature type="domain" description="CzcB-like barrel-sandwich hybrid" evidence="4">
    <location>
        <begin position="405"/>
        <end position="526"/>
    </location>
</feature>
<organism evidence="5 6">
    <name type="scientific">Saccharobesus litoralis</name>
    <dbReference type="NCBI Taxonomy" id="2172099"/>
    <lineage>
        <taxon>Bacteria</taxon>
        <taxon>Pseudomonadati</taxon>
        <taxon>Pseudomonadota</taxon>
        <taxon>Gammaproteobacteria</taxon>
        <taxon>Alteromonadales</taxon>
        <taxon>Alteromonadaceae</taxon>
        <taxon>Saccharobesus</taxon>
    </lineage>
</organism>
<dbReference type="AlphaFoldDB" id="A0A2S0VSS3"/>
<keyword evidence="2 3" id="KW-0175">Coiled coil</keyword>
<dbReference type="Proteomes" id="UP000244441">
    <property type="component" value="Chromosome"/>
</dbReference>
<dbReference type="Gene3D" id="3.30.450.40">
    <property type="match status" value="1"/>
</dbReference>
<dbReference type="GO" id="GO:0030313">
    <property type="term" value="C:cell envelope"/>
    <property type="evidence" value="ECO:0007669"/>
    <property type="project" value="UniProtKB-SubCell"/>
</dbReference>
<protein>
    <recommendedName>
        <fullName evidence="4">CzcB-like barrel-sandwich hybrid domain-containing protein</fullName>
    </recommendedName>
</protein>
<dbReference type="InterPro" id="IPR050465">
    <property type="entry name" value="UPF0194_transport"/>
</dbReference>
<dbReference type="EMBL" id="CP026604">
    <property type="protein sequence ID" value="AWB67264.1"/>
    <property type="molecule type" value="Genomic_DNA"/>
</dbReference>
<evidence type="ECO:0000313" key="6">
    <source>
        <dbReference type="Proteomes" id="UP000244441"/>
    </source>
</evidence>
<evidence type="ECO:0000256" key="1">
    <source>
        <dbReference type="ARBA" id="ARBA00004196"/>
    </source>
</evidence>
<sequence>MNNTTTDGAELWQHFPASGTANFYIDFLKTQVMLIGRQKVIKAALLSYTDDNQKQLLARYPSLNTELDCFSNILQRIEQEKCGLVIPIKAELATEAEQPVSKINVIAGFPLIIDNQIQTIVCLALYIQHQTELNAIMGHLEWGSGFLAFYLQQEKNKRVCQQNLQITSAHNILANVIAKLDFESAGQAFCSDLATQFHCDRVSLGLAKNQKVELVCLSNSIDFSKKLALTTQIQDAMLESVEQNCLLAVPDESLDNQGKPSDDKQHTKAHYLINHATRKLSQMQGNSAVLSIPLYNQGQDEFAFAAVILERAGNMPFSAQEQSWIQAICVLLSQVLFDKHNAEQPIIKQLQNRGLTHWQKLVGRGYPNRKLAVAALASVSLLFSLWHSEYWLAADAQTYSLQQFTISAPYDGYIENSQAKAGDRVKQHQILASLDKKDLGLEKIKWQSQLSKLRGELNQAQGEFDRAKINILQAQLAQAQAELDLVNSQLQRADLAAPFAGTLIQGDLSQRLGDAVRRGESLFTLAATGEYRLHIQVPESRVLDTQVGQNGRLILKSLPNTQLQFTVSRITPVAQAGEGKSTYLLEGQFNNVDQEFMQRLRPGMQGVAKIYIDERLQLSIWSRDVIEWFQLQLWRFWG</sequence>
<name>A0A2S0VSS3_9ALTE</name>
<evidence type="ECO:0000313" key="5">
    <source>
        <dbReference type="EMBL" id="AWB67264.1"/>
    </source>
</evidence>
<dbReference type="Gene3D" id="2.40.30.170">
    <property type="match status" value="1"/>
</dbReference>
<dbReference type="KEGG" id="cate:C2869_12800"/>
<accession>A0A2S0VSS3</accession>
<proteinExistence type="predicted"/>
<reference evidence="5 6" key="1">
    <citation type="submission" date="2018-01" db="EMBL/GenBank/DDBJ databases">
        <title>Genome sequence of a Cantenovulum-like bacteria.</title>
        <authorList>
            <person name="Tan W.R."/>
            <person name="Lau N.-S."/>
            <person name="Go F."/>
            <person name="Amirul A.-A.A."/>
        </authorList>
    </citation>
    <scope>NUCLEOTIDE SEQUENCE [LARGE SCALE GENOMIC DNA]</scope>
    <source>
        <strain evidence="5 6">CCB-QB4</strain>
    </source>
</reference>
<dbReference type="OrthoDB" id="9806939at2"/>
<comment type="subcellular location">
    <subcellularLocation>
        <location evidence="1">Cell envelope</location>
    </subcellularLocation>
</comment>
<dbReference type="Pfam" id="PF25973">
    <property type="entry name" value="BSH_CzcB"/>
    <property type="match status" value="1"/>
</dbReference>
<evidence type="ECO:0000256" key="3">
    <source>
        <dbReference type="SAM" id="Coils"/>
    </source>
</evidence>
<dbReference type="PANTHER" id="PTHR32347:SF23">
    <property type="entry name" value="BLL5650 PROTEIN"/>
    <property type="match status" value="1"/>
</dbReference>
<feature type="coiled-coil region" evidence="3">
    <location>
        <begin position="443"/>
        <end position="496"/>
    </location>
</feature>
<dbReference type="RefSeq" id="WP_108603311.1">
    <property type="nucleotide sequence ID" value="NZ_CP026604.1"/>
</dbReference>
<dbReference type="InterPro" id="IPR058647">
    <property type="entry name" value="BSH_CzcB-like"/>
</dbReference>